<keyword evidence="3" id="KW-0732">Signal</keyword>
<dbReference type="GO" id="GO:0016671">
    <property type="term" value="F:oxidoreductase activity, acting on a sulfur group of donors, disulfide as acceptor"/>
    <property type="evidence" value="ECO:0007669"/>
    <property type="project" value="InterPro"/>
</dbReference>
<evidence type="ECO:0000256" key="3">
    <source>
        <dbReference type="SAM" id="SignalP"/>
    </source>
</evidence>
<comment type="similarity">
    <text evidence="1">Belongs to the GILT family.</text>
</comment>
<keyword evidence="2" id="KW-0325">Glycoprotein</keyword>
<protein>
    <recommendedName>
        <fullName evidence="5">Gamma-interferon inducible lysosomal thiol reductase</fullName>
    </recommendedName>
</protein>
<dbReference type="AlphaFoldDB" id="A0A2A4K3A3"/>
<sequence>MSDCKIVLLAIFLGVAICDPKKSGYSTTTSNYFENWNGTFIVPSNANAVKDKVEIKVYYETLCQFSVDFFVQQLEPALKRLPSHLDIHLIPYGHAETIPVNGGYKFNCQHGVPECFGNTLQACAIDVLHNTTRALPFNTCLMRNISYRTSYSHVMSVIDWCGSEHDVNVQEIWRCVHSRRGSYLLKRYGDETHAVAPAFVPYLTLDGSTLYQDQALRNLVATVCQMLTPKPRECLTE</sequence>
<name>A0A2A4K3A3_HELVI</name>
<organism evidence="4">
    <name type="scientific">Heliothis virescens</name>
    <name type="common">Tobacco budworm moth</name>
    <dbReference type="NCBI Taxonomy" id="7102"/>
    <lineage>
        <taxon>Eukaryota</taxon>
        <taxon>Metazoa</taxon>
        <taxon>Ecdysozoa</taxon>
        <taxon>Arthropoda</taxon>
        <taxon>Hexapoda</taxon>
        <taxon>Insecta</taxon>
        <taxon>Pterygota</taxon>
        <taxon>Neoptera</taxon>
        <taxon>Endopterygota</taxon>
        <taxon>Lepidoptera</taxon>
        <taxon>Glossata</taxon>
        <taxon>Ditrysia</taxon>
        <taxon>Noctuoidea</taxon>
        <taxon>Noctuidae</taxon>
        <taxon>Heliothinae</taxon>
        <taxon>Heliothis</taxon>
    </lineage>
</organism>
<dbReference type="STRING" id="7102.A0A2A4K3A3"/>
<dbReference type="Pfam" id="PF03227">
    <property type="entry name" value="GILT"/>
    <property type="match status" value="1"/>
</dbReference>
<dbReference type="InterPro" id="IPR004911">
    <property type="entry name" value="Interferon-induced_GILT"/>
</dbReference>
<gene>
    <name evidence="4" type="ORF">B5V51_4317</name>
</gene>
<dbReference type="EMBL" id="NWSH01000208">
    <property type="protein sequence ID" value="PCG78384.1"/>
    <property type="molecule type" value="Genomic_DNA"/>
</dbReference>
<evidence type="ECO:0000256" key="1">
    <source>
        <dbReference type="ARBA" id="ARBA00005679"/>
    </source>
</evidence>
<feature type="chain" id="PRO_5012697882" description="Gamma-interferon inducible lysosomal thiol reductase" evidence="3">
    <location>
        <begin position="19"/>
        <end position="237"/>
    </location>
</feature>
<evidence type="ECO:0008006" key="5">
    <source>
        <dbReference type="Google" id="ProtNLM"/>
    </source>
</evidence>
<feature type="signal peptide" evidence="3">
    <location>
        <begin position="1"/>
        <end position="18"/>
    </location>
</feature>
<evidence type="ECO:0000313" key="4">
    <source>
        <dbReference type="EMBL" id="PCG78384.1"/>
    </source>
</evidence>
<proteinExistence type="inferred from homology"/>
<dbReference type="PANTHER" id="PTHR13234">
    <property type="entry name" value="GAMMA-INTERFERON INDUCIBLE LYSOSOMAL THIOL REDUCTASE GILT"/>
    <property type="match status" value="1"/>
</dbReference>
<dbReference type="PANTHER" id="PTHR13234:SF71">
    <property type="entry name" value="GAMMA-INTERFERON-INDUCIBLE LYSOSOMAL THIOL REDUCTASE-LIKE PROTEIN"/>
    <property type="match status" value="1"/>
</dbReference>
<accession>A0A2A4K3A3</accession>
<comment type="caution">
    <text evidence="4">The sequence shown here is derived from an EMBL/GenBank/DDBJ whole genome shotgun (WGS) entry which is preliminary data.</text>
</comment>
<evidence type="ECO:0000256" key="2">
    <source>
        <dbReference type="ARBA" id="ARBA00023180"/>
    </source>
</evidence>
<reference evidence="4" key="1">
    <citation type="submission" date="2017-09" db="EMBL/GenBank/DDBJ databases">
        <title>Contemporary evolution of a Lepidopteran species, Heliothis virescens, in response to modern agricultural practices.</title>
        <authorList>
            <person name="Fritz M.L."/>
            <person name="Deyonke A.M."/>
            <person name="Papanicolaou A."/>
            <person name="Micinski S."/>
            <person name="Westbrook J."/>
            <person name="Gould F."/>
        </authorList>
    </citation>
    <scope>NUCLEOTIDE SEQUENCE [LARGE SCALE GENOMIC DNA]</scope>
    <source>
        <strain evidence="4">HvINT-</strain>
        <tissue evidence="4">Whole body</tissue>
    </source>
</reference>